<protein>
    <submittedName>
        <fullName evidence="1">Uncharacterized protein DUF4221</fullName>
    </submittedName>
</protein>
<name>A0A3E0DTR9_9BACT</name>
<dbReference type="PROSITE" id="PS51257">
    <property type="entry name" value="PROKAR_LIPOPROTEIN"/>
    <property type="match status" value="1"/>
</dbReference>
<gene>
    <name evidence="1" type="ORF">C8N25_1122</name>
</gene>
<organism evidence="1 2">
    <name type="scientific">Algoriphagus antarcticus</name>
    <dbReference type="NCBI Taxonomy" id="238540"/>
    <lineage>
        <taxon>Bacteria</taxon>
        <taxon>Pseudomonadati</taxon>
        <taxon>Bacteroidota</taxon>
        <taxon>Cytophagia</taxon>
        <taxon>Cytophagales</taxon>
        <taxon>Cyclobacteriaceae</taxon>
        <taxon>Algoriphagus</taxon>
    </lineage>
</organism>
<dbReference type="RefSeq" id="WP_169714392.1">
    <property type="nucleotide sequence ID" value="NZ_MSSW01000019.1"/>
</dbReference>
<dbReference type="EMBL" id="QUNF01000012">
    <property type="protein sequence ID" value="REG86298.1"/>
    <property type="molecule type" value="Genomic_DNA"/>
</dbReference>
<evidence type="ECO:0000313" key="1">
    <source>
        <dbReference type="EMBL" id="REG86298.1"/>
    </source>
</evidence>
<sequence length="381" mass="43994">MKKLLTISLLALLSACGGKESATSESGNILENLTFSVDTLVVDAKNEIINLSSGAFYSSVSLDLNSYYYFERDQALLNEIDLDKLELVGKHAFSKEGPNSIGFNPPSIYALKNERFLFVSPLINVATYFKNGEKEKNLKFNFREIEGLNVDEEGLITNQAILSHDEKYLFALAKSNPSSSEVQVMVIDHQSKTGRTISLPRMVETLKFSVRYSTPDLYMYIGERVHLQILNEKLFITSTAYTDIYVYDYLKNSLQLVEFPHRLVLPRQAADIKNEVNDEKEFEAEGAKILYQTGYEKFLWDDQRQQYFRIGRKKIQNENKVLEERFDIFLFTYDSYLNLLVETQLDDLNQLPQKPFFKDGKLYSYVNEEDELGFAVFTFNY</sequence>
<evidence type="ECO:0000313" key="2">
    <source>
        <dbReference type="Proteomes" id="UP000256405"/>
    </source>
</evidence>
<proteinExistence type="predicted"/>
<reference evidence="1 2" key="1">
    <citation type="submission" date="2018-08" db="EMBL/GenBank/DDBJ databases">
        <title>Genomic Encyclopedia of Archaeal and Bacterial Type Strains, Phase II (KMG-II): from individual species to whole genera.</title>
        <authorList>
            <person name="Goeker M."/>
        </authorList>
    </citation>
    <scope>NUCLEOTIDE SEQUENCE [LARGE SCALE GENOMIC DNA]</scope>
    <source>
        <strain evidence="1 2">DSM 15986</strain>
    </source>
</reference>
<accession>A0A3E0DTR9</accession>
<dbReference type="AlphaFoldDB" id="A0A3E0DTR9"/>
<dbReference type="Pfam" id="PF13970">
    <property type="entry name" value="DUF4221"/>
    <property type="match status" value="1"/>
</dbReference>
<dbReference type="InterPro" id="IPR025316">
    <property type="entry name" value="DUF4221"/>
</dbReference>
<comment type="caution">
    <text evidence="1">The sequence shown here is derived from an EMBL/GenBank/DDBJ whole genome shotgun (WGS) entry which is preliminary data.</text>
</comment>
<dbReference type="Proteomes" id="UP000256405">
    <property type="component" value="Unassembled WGS sequence"/>
</dbReference>
<keyword evidence="2" id="KW-1185">Reference proteome</keyword>